<evidence type="ECO:0000256" key="1">
    <source>
        <dbReference type="SAM" id="MobiDB-lite"/>
    </source>
</evidence>
<reference evidence="3 5" key="3">
    <citation type="submission" date="2017-09" db="EMBL/GenBank/DDBJ databases">
        <title>Streptomyces genome completion.</title>
        <authorList>
            <person name="Lee N."/>
            <person name="Cho B.-K."/>
        </authorList>
    </citation>
    <scope>NUCLEOTIDE SEQUENCE [LARGE SCALE GENOMIC DNA]</scope>
    <source>
        <strain evidence="3 5">ATCC 14899</strain>
    </source>
</reference>
<dbReference type="InterPro" id="IPR013078">
    <property type="entry name" value="His_Pase_superF_clade-1"/>
</dbReference>
<dbReference type="KEGG" id="snq:CP978_06060"/>
<dbReference type="EMBL" id="CP023747">
    <property type="protein sequence ID" value="QEV38158.1"/>
    <property type="molecule type" value="Genomic_DNA"/>
</dbReference>
<reference evidence="4" key="1">
    <citation type="submission" date="2014-09" db="EMBL/GenBank/DDBJ databases">
        <title>Sequence of the Streptomyces nodosus genome.</title>
        <authorList>
            <person name="Sweeney P."/>
            <person name="Stephens N."/>
            <person name="Murphy C."/>
            <person name="Caffrey P."/>
        </authorList>
    </citation>
    <scope>NUCLEOTIDE SEQUENCE [LARGE SCALE GENOMIC DNA]</scope>
    <source>
        <strain evidence="4">ATCC 14899</strain>
    </source>
</reference>
<keyword evidence="4" id="KW-1185">Reference proteome</keyword>
<protein>
    <submittedName>
        <fullName evidence="3">Histidine phosphatase family protein</fullName>
    </submittedName>
    <submittedName>
        <fullName evidence="2">Phosphohistidine phosphatase</fullName>
    </submittedName>
</protein>
<evidence type="ECO:0000313" key="5">
    <source>
        <dbReference type="Proteomes" id="UP000325763"/>
    </source>
</evidence>
<dbReference type="STRING" id="40318.SNOD_05720"/>
<accession>A0A0B5D8P0</accession>
<dbReference type="PANTHER" id="PTHR47623:SF1">
    <property type="entry name" value="OS09G0287300 PROTEIN"/>
    <property type="match status" value="1"/>
</dbReference>
<dbReference type="Gene3D" id="3.40.50.1240">
    <property type="entry name" value="Phosphoglycerate mutase-like"/>
    <property type="match status" value="1"/>
</dbReference>
<proteinExistence type="predicted"/>
<dbReference type="SUPFAM" id="SSF53254">
    <property type="entry name" value="Phosphoglycerate mutase-like"/>
    <property type="match status" value="1"/>
</dbReference>
<dbReference type="HOGENOM" id="CLU_084603_2_1_11"/>
<dbReference type="AlphaFoldDB" id="A0A0B5D8P0"/>
<name>A0A0B5D8P0_9ACTN</name>
<dbReference type="SMART" id="SM00855">
    <property type="entry name" value="PGAM"/>
    <property type="match status" value="1"/>
</dbReference>
<dbReference type="Pfam" id="PF00300">
    <property type="entry name" value="His_Phos_1"/>
    <property type="match status" value="1"/>
</dbReference>
<dbReference type="EMBL" id="CP009313">
    <property type="protein sequence ID" value="AJE39574.1"/>
    <property type="molecule type" value="Genomic_DNA"/>
</dbReference>
<dbReference type="RefSeq" id="WP_043438229.1">
    <property type="nucleotide sequence ID" value="NZ_CP009313.1"/>
</dbReference>
<evidence type="ECO:0000313" key="4">
    <source>
        <dbReference type="Proteomes" id="UP000031526"/>
    </source>
</evidence>
<gene>
    <name evidence="3" type="ORF">CP978_06060</name>
    <name evidence="2" type="ORF">SNOD_05720</name>
</gene>
<dbReference type="PANTHER" id="PTHR47623">
    <property type="entry name" value="OS09G0287300 PROTEIN"/>
    <property type="match status" value="1"/>
</dbReference>
<organism evidence="2 4">
    <name type="scientific">Streptomyces nodosus</name>
    <dbReference type="NCBI Taxonomy" id="40318"/>
    <lineage>
        <taxon>Bacteria</taxon>
        <taxon>Bacillati</taxon>
        <taxon>Actinomycetota</taxon>
        <taxon>Actinomycetes</taxon>
        <taxon>Kitasatosporales</taxon>
        <taxon>Streptomycetaceae</taxon>
        <taxon>Streptomyces</taxon>
    </lineage>
</organism>
<feature type="region of interest" description="Disordered" evidence="1">
    <location>
        <begin position="20"/>
        <end position="43"/>
    </location>
</feature>
<evidence type="ECO:0000313" key="3">
    <source>
        <dbReference type="EMBL" id="QEV38158.1"/>
    </source>
</evidence>
<evidence type="ECO:0000313" key="2">
    <source>
        <dbReference type="EMBL" id="AJE39574.1"/>
    </source>
</evidence>
<dbReference type="InterPro" id="IPR029033">
    <property type="entry name" value="His_PPase_superfam"/>
</dbReference>
<sequence length="178" mass="19031">MSAGAGPLHRLVVLRHAKSAWPPGVPDHERPLAPRGRRDAPAAGRALADNDCLPDLALCSTAVRTRRTWELASAQWGTPPPVRLEPRLYAADGSELLQVVREVPTPVRTLLLIGHDPGLPELILGLAGDGLDDTLDRVRVKFPTSAIAVLAWHGATWDSLAPGAALLTDVIVPRGRKT</sequence>
<dbReference type="CDD" id="cd07067">
    <property type="entry name" value="HP_PGM_like"/>
    <property type="match status" value="1"/>
</dbReference>
<dbReference type="Proteomes" id="UP000325763">
    <property type="component" value="Chromosome"/>
</dbReference>
<reference evidence="2 4" key="2">
    <citation type="journal article" date="2016" name="Appl. Microbiol. Biotechnol.">
        <title>Exploiting the genome sequence of Streptomyces nodosus for enhanced antibiotic production.</title>
        <authorList>
            <person name="Sweeney P."/>
            <person name="Murphy C.D."/>
            <person name="Caffrey P."/>
        </authorList>
    </citation>
    <scope>NUCLEOTIDE SEQUENCE [LARGE SCALE GENOMIC DNA]</scope>
    <source>
        <strain evidence="2 4">ATCC 14899</strain>
    </source>
</reference>
<feature type="compositionally biased region" description="Basic and acidic residues" evidence="1">
    <location>
        <begin position="26"/>
        <end position="40"/>
    </location>
</feature>
<dbReference type="Proteomes" id="UP000031526">
    <property type="component" value="Chromosome"/>
</dbReference>
<dbReference type="OrthoDB" id="9810154at2"/>